<protein>
    <submittedName>
        <fullName evidence="2">Uncharacterized protein</fullName>
    </submittedName>
</protein>
<evidence type="ECO:0000313" key="3">
    <source>
        <dbReference type="Proteomes" id="UP001446871"/>
    </source>
</evidence>
<keyword evidence="3" id="KW-1185">Reference proteome</keyword>
<name>A0ABR1V948_9PEZI</name>
<accession>A0ABR1V948</accession>
<gene>
    <name evidence="2" type="ORF">PG996_006837</name>
</gene>
<keyword evidence="1" id="KW-1133">Transmembrane helix</keyword>
<organism evidence="2 3">
    <name type="scientific">Apiospora saccharicola</name>
    <dbReference type="NCBI Taxonomy" id="335842"/>
    <lineage>
        <taxon>Eukaryota</taxon>
        <taxon>Fungi</taxon>
        <taxon>Dikarya</taxon>
        <taxon>Ascomycota</taxon>
        <taxon>Pezizomycotina</taxon>
        <taxon>Sordariomycetes</taxon>
        <taxon>Xylariomycetidae</taxon>
        <taxon>Amphisphaeriales</taxon>
        <taxon>Apiosporaceae</taxon>
        <taxon>Apiospora</taxon>
    </lineage>
</organism>
<reference evidence="2 3" key="1">
    <citation type="submission" date="2023-01" db="EMBL/GenBank/DDBJ databases">
        <title>Analysis of 21 Apiospora genomes using comparative genomics revels a genus with tremendous synthesis potential of carbohydrate active enzymes and secondary metabolites.</title>
        <authorList>
            <person name="Sorensen T."/>
        </authorList>
    </citation>
    <scope>NUCLEOTIDE SEQUENCE [LARGE SCALE GENOMIC DNA]</scope>
    <source>
        <strain evidence="2 3">CBS 83171</strain>
    </source>
</reference>
<sequence>MNITPLSSDSSGASRVLVTGSRTMSTKDGIELLKTETLMLSREVENAQKCVSLLLERTAKTLPYVKTLPVGTIDAIANARNLLIDVTRRNDIMQERLHAQEQDYLEARADPWVDYAENLRHRIDVSKVDLWVSSLVTEQTKEFVAFRTAQTVGAITISVGIILLVLGVWKASNMVMA</sequence>
<keyword evidence="1" id="KW-0472">Membrane</keyword>
<comment type="caution">
    <text evidence="2">The sequence shown here is derived from an EMBL/GenBank/DDBJ whole genome shotgun (WGS) entry which is preliminary data.</text>
</comment>
<evidence type="ECO:0000256" key="1">
    <source>
        <dbReference type="SAM" id="Phobius"/>
    </source>
</evidence>
<feature type="transmembrane region" description="Helical" evidence="1">
    <location>
        <begin position="151"/>
        <end position="169"/>
    </location>
</feature>
<proteinExistence type="predicted"/>
<evidence type="ECO:0000313" key="2">
    <source>
        <dbReference type="EMBL" id="KAK8067725.1"/>
    </source>
</evidence>
<dbReference type="Proteomes" id="UP001446871">
    <property type="component" value="Unassembled WGS sequence"/>
</dbReference>
<dbReference type="EMBL" id="JAQQWM010000004">
    <property type="protein sequence ID" value="KAK8067725.1"/>
    <property type="molecule type" value="Genomic_DNA"/>
</dbReference>
<keyword evidence="1" id="KW-0812">Transmembrane</keyword>